<dbReference type="AlphaFoldDB" id="A0A9W4H8J5"/>
<evidence type="ECO:0000313" key="2">
    <source>
        <dbReference type="Proteomes" id="UP001153618"/>
    </source>
</evidence>
<dbReference type="EMBL" id="CAJVOS010000006">
    <property type="protein sequence ID" value="CAG7941089.1"/>
    <property type="molecule type" value="Genomic_DNA"/>
</dbReference>
<dbReference type="Pfam" id="PF11578">
    <property type="entry name" value="DUF3237"/>
    <property type="match status" value="1"/>
</dbReference>
<comment type="caution">
    <text evidence="1">The sequence shown here is derived from an EMBL/GenBank/DDBJ whole genome shotgun (WGS) entry which is preliminary data.</text>
</comment>
<accession>A0A9W4H8J5</accession>
<gene>
    <name evidence="1" type="ORF">POLS_LOCUS185</name>
</gene>
<keyword evidence="2" id="KW-1185">Reference proteome</keyword>
<dbReference type="Proteomes" id="UP001153618">
    <property type="component" value="Unassembled WGS sequence"/>
</dbReference>
<sequence>MSLPEVPKHYVPRDVESLNIPPVKLQSLTTEYLFTYTMELPEDDPPCIIGSSKEMVNMIITERGTRVSGPRINGAFLRDGNDYVKLYPNGTSIHEVRCVILTHDGARIKFTYEGRGDFGPTGYNDVLEGKMPDKIRIRCGPHMYTDHPDYQWVNGLQCVEVGEVNVQQRYGSFDCYALK</sequence>
<proteinExistence type="predicted"/>
<dbReference type="Gene3D" id="2.40.160.20">
    <property type="match status" value="1"/>
</dbReference>
<name>A0A9W4H8J5_PENOL</name>
<protein>
    <submittedName>
        <fullName evidence="1">Uncharacterized protein</fullName>
    </submittedName>
</protein>
<dbReference type="OrthoDB" id="4455340at2759"/>
<reference evidence="1" key="1">
    <citation type="submission" date="2021-07" db="EMBL/GenBank/DDBJ databases">
        <authorList>
            <person name="Branca A.L. A."/>
        </authorList>
    </citation>
    <scope>NUCLEOTIDE SEQUENCE</scope>
</reference>
<organism evidence="1 2">
    <name type="scientific">Penicillium olsonii</name>
    <dbReference type="NCBI Taxonomy" id="99116"/>
    <lineage>
        <taxon>Eukaryota</taxon>
        <taxon>Fungi</taxon>
        <taxon>Dikarya</taxon>
        <taxon>Ascomycota</taxon>
        <taxon>Pezizomycotina</taxon>
        <taxon>Eurotiomycetes</taxon>
        <taxon>Eurotiomycetidae</taxon>
        <taxon>Eurotiales</taxon>
        <taxon>Aspergillaceae</taxon>
        <taxon>Penicillium</taxon>
    </lineage>
</organism>
<evidence type="ECO:0000313" key="1">
    <source>
        <dbReference type="EMBL" id="CAG7941089.1"/>
    </source>
</evidence>